<dbReference type="Proteomes" id="UP001194468">
    <property type="component" value="Unassembled WGS sequence"/>
</dbReference>
<name>A0AAD4BIQ1_BOLED</name>
<dbReference type="AlphaFoldDB" id="A0AAD4BIQ1"/>
<dbReference type="EMBL" id="WHUW01000052">
    <property type="protein sequence ID" value="KAF8431204.1"/>
    <property type="molecule type" value="Genomic_DNA"/>
</dbReference>
<reference evidence="1" key="1">
    <citation type="submission" date="2019-10" db="EMBL/GenBank/DDBJ databases">
        <authorList>
            <consortium name="DOE Joint Genome Institute"/>
            <person name="Kuo A."/>
            <person name="Miyauchi S."/>
            <person name="Kiss E."/>
            <person name="Drula E."/>
            <person name="Kohler A."/>
            <person name="Sanchez-Garcia M."/>
            <person name="Andreopoulos B."/>
            <person name="Barry K.W."/>
            <person name="Bonito G."/>
            <person name="Buee M."/>
            <person name="Carver A."/>
            <person name="Chen C."/>
            <person name="Cichocki N."/>
            <person name="Clum A."/>
            <person name="Culley D."/>
            <person name="Crous P.W."/>
            <person name="Fauchery L."/>
            <person name="Girlanda M."/>
            <person name="Hayes R."/>
            <person name="Keri Z."/>
            <person name="LaButti K."/>
            <person name="Lipzen A."/>
            <person name="Lombard V."/>
            <person name="Magnuson J."/>
            <person name="Maillard F."/>
            <person name="Morin E."/>
            <person name="Murat C."/>
            <person name="Nolan M."/>
            <person name="Ohm R."/>
            <person name="Pangilinan J."/>
            <person name="Pereira M."/>
            <person name="Perotto S."/>
            <person name="Peter M."/>
            <person name="Riley R."/>
            <person name="Sitrit Y."/>
            <person name="Stielow B."/>
            <person name="Szollosi G."/>
            <person name="Zifcakova L."/>
            <person name="Stursova M."/>
            <person name="Spatafora J.W."/>
            <person name="Tedersoo L."/>
            <person name="Vaario L.-M."/>
            <person name="Yamada A."/>
            <person name="Yan M."/>
            <person name="Wang P."/>
            <person name="Xu J."/>
            <person name="Bruns T."/>
            <person name="Baldrian P."/>
            <person name="Vilgalys R."/>
            <person name="Henrissat B."/>
            <person name="Grigoriev I.V."/>
            <person name="Hibbett D."/>
            <person name="Nagy L.G."/>
            <person name="Martin F.M."/>
        </authorList>
    </citation>
    <scope>NUCLEOTIDE SEQUENCE</scope>
    <source>
        <strain evidence="1">BED1</strain>
    </source>
</reference>
<organism evidence="1 2">
    <name type="scientific">Boletus edulis BED1</name>
    <dbReference type="NCBI Taxonomy" id="1328754"/>
    <lineage>
        <taxon>Eukaryota</taxon>
        <taxon>Fungi</taxon>
        <taxon>Dikarya</taxon>
        <taxon>Basidiomycota</taxon>
        <taxon>Agaricomycotina</taxon>
        <taxon>Agaricomycetes</taxon>
        <taxon>Agaricomycetidae</taxon>
        <taxon>Boletales</taxon>
        <taxon>Boletineae</taxon>
        <taxon>Boletaceae</taxon>
        <taxon>Boletoideae</taxon>
        <taxon>Boletus</taxon>
    </lineage>
</organism>
<accession>A0AAD4BIQ1</accession>
<gene>
    <name evidence="1" type="ORF">L210DRAFT_985973</name>
</gene>
<proteinExistence type="predicted"/>
<evidence type="ECO:0000313" key="2">
    <source>
        <dbReference type="Proteomes" id="UP001194468"/>
    </source>
</evidence>
<reference evidence="1" key="2">
    <citation type="journal article" date="2020" name="Nat. Commun.">
        <title>Large-scale genome sequencing of mycorrhizal fungi provides insights into the early evolution of symbiotic traits.</title>
        <authorList>
            <person name="Miyauchi S."/>
            <person name="Kiss E."/>
            <person name="Kuo A."/>
            <person name="Drula E."/>
            <person name="Kohler A."/>
            <person name="Sanchez-Garcia M."/>
            <person name="Morin E."/>
            <person name="Andreopoulos B."/>
            <person name="Barry K.W."/>
            <person name="Bonito G."/>
            <person name="Buee M."/>
            <person name="Carver A."/>
            <person name="Chen C."/>
            <person name="Cichocki N."/>
            <person name="Clum A."/>
            <person name="Culley D."/>
            <person name="Crous P.W."/>
            <person name="Fauchery L."/>
            <person name="Girlanda M."/>
            <person name="Hayes R.D."/>
            <person name="Keri Z."/>
            <person name="LaButti K."/>
            <person name="Lipzen A."/>
            <person name="Lombard V."/>
            <person name="Magnuson J."/>
            <person name="Maillard F."/>
            <person name="Murat C."/>
            <person name="Nolan M."/>
            <person name="Ohm R.A."/>
            <person name="Pangilinan J."/>
            <person name="Pereira M.F."/>
            <person name="Perotto S."/>
            <person name="Peter M."/>
            <person name="Pfister S."/>
            <person name="Riley R."/>
            <person name="Sitrit Y."/>
            <person name="Stielow J.B."/>
            <person name="Szollosi G."/>
            <person name="Zifcakova L."/>
            <person name="Stursova M."/>
            <person name="Spatafora J.W."/>
            <person name="Tedersoo L."/>
            <person name="Vaario L.M."/>
            <person name="Yamada A."/>
            <person name="Yan M."/>
            <person name="Wang P."/>
            <person name="Xu J."/>
            <person name="Bruns T."/>
            <person name="Baldrian P."/>
            <person name="Vilgalys R."/>
            <person name="Dunand C."/>
            <person name="Henrissat B."/>
            <person name="Grigoriev I.V."/>
            <person name="Hibbett D."/>
            <person name="Nagy L.G."/>
            <person name="Martin F.M."/>
        </authorList>
    </citation>
    <scope>NUCLEOTIDE SEQUENCE</scope>
    <source>
        <strain evidence="1">BED1</strain>
    </source>
</reference>
<protein>
    <submittedName>
        <fullName evidence="1">Uncharacterized protein</fullName>
    </submittedName>
</protein>
<comment type="caution">
    <text evidence="1">The sequence shown here is derived from an EMBL/GenBank/DDBJ whole genome shotgun (WGS) entry which is preliminary data.</text>
</comment>
<keyword evidence="2" id="KW-1185">Reference proteome</keyword>
<evidence type="ECO:0000313" key="1">
    <source>
        <dbReference type="EMBL" id="KAF8431204.1"/>
    </source>
</evidence>
<sequence>MVVCDNLPTPSGSPTHSSYWTTSNCSTSFSQTSLDEECSFTKAETDQIEPNGSRVKEAVLGSDPAAEESSIDSKRCFDIIRTLQKPFPDKQIFDSLSPAEFTFILYQYAEREQDRISAKLVYDTALCKLIAIAPYPIHGVPLQHLLERINRLLIRLLSSGNEHVTWKNHFNLAIENESSVVVTVATK</sequence>